<proteinExistence type="predicted"/>
<gene>
    <name evidence="3" type="ORF">J2S24_002119</name>
</gene>
<reference evidence="3 4" key="1">
    <citation type="submission" date="2023-07" db="EMBL/GenBank/DDBJ databases">
        <title>Genomic Encyclopedia of Type Strains, Phase IV (KMG-IV): sequencing the most valuable type-strain genomes for metagenomic binning, comparative biology and taxonomic classification.</title>
        <authorList>
            <person name="Goeker M."/>
        </authorList>
    </citation>
    <scope>NUCLEOTIDE SEQUENCE [LARGE SCALE GENOMIC DNA]</scope>
    <source>
        <strain evidence="3 4">DSM 25963</strain>
    </source>
</reference>
<organism evidence="3 4">
    <name type="scientific">Thermoanaerobacter pentosaceus</name>
    <dbReference type="NCBI Taxonomy" id="694059"/>
    <lineage>
        <taxon>Bacteria</taxon>
        <taxon>Bacillati</taxon>
        <taxon>Bacillota</taxon>
        <taxon>Clostridia</taxon>
        <taxon>Thermoanaerobacterales</taxon>
        <taxon>Thermoanaerobacteraceae</taxon>
        <taxon>Thermoanaerobacter</taxon>
    </lineage>
</organism>
<dbReference type="Proteomes" id="UP001223886">
    <property type="component" value="Unassembled WGS sequence"/>
</dbReference>
<evidence type="ECO:0000313" key="4">
    <source>
        <dbReference type="Proteomes" id="UP001223886"/>
    </source>
</evidence>
<keyword evidence="1" id="KW-0051">Antiviral defense</keyword>
<evidence type="ECO:0000313" key="3">
    <source>
        <dbReference type="EMBL" id="MDP9751606.1"/>
    </source>
</evidence>
<feature type="domain" description="CRISPR type III-associated protein" evidence="2">
    <location>
        <begin position="10"/>
        <end position="216"/>
    </location>
</feature>
<dbReference type="Pfam" id="PF03787">
    <property type="entry name" value="RAMPs"/>
    <property type="match status" value="1"/>
</dbReference>
<evidence type="ECO:0000259" key="2">
    <source>
        <dbReference type="Pfam" id="PF03787"/>
    </source>
</evidence>
<comment type="caution">
    <text evidence="3">The sequence shown here is derived from an EMBL/GenBank/DDBJ whole genome shotgun (WGS) entry which is preliminary data.</text>
</comment>
<dbReference type="NCBIfam" id="TIGR01894">
    <property type="entry name" value="cas_TM1795_cmr1"/>
    <property type="match status" value="1"/>
</dbReference>
<dbReference type="RefSeq" id="WP_214495589.1">
    <property type="nucleotide sequence ID" value="NZ_JAURUP010000027.1"/>
</dbReference>
<protein>
    <submittedName>
        <fullName evidence="3">CRISPR-associated protein Cmr1</fullName>
    </submittedName>
</protein>
<evidence type="ECO:0000256" key="1">
    <source>
        <dbReference type="ARBA" id="ARBA00023118"/>
    </source>
</evidence>
<keyword evidence="4" id="KW-1185">Reference proteome</keyword>
<name>A0ABT9M647_9THEO</name>
<dbReference type="InterPro" id="IPR005537">
    <property type="entry name" value="RAMP_III_fam"/>
</dbReference>
<dbReference type="EMBL" id="JAURUP010000027">
    <property type="protein sequence ID" value="MDP9751606.1"/>
    <property type="molecule type" value="Genomic_DNA"/>
</dbReference>
<sequence>MNKKEVTVHLETITPLWTGDAWQENSKVRPSSLMGSLRFWFSVYWKAVKNGNNEKLNNNNVVVDNLGELENPKEERTLKQIFLKRLLREGDNKSFDNILDESLEDLGLSVPSRLFGCTGWKSRVDIEISSFIKQELNFKEIDFNFPFKENGINTEHWIKSVLFQRKDSKIVLHKDVKLLLKTTEYWWDNYLSGFFNFYKDKIIFVGGKLSFGFGLVNIRVEGEQNDKEANIKGIKYNDIMRIHKIEKIKYDNRKKVLGYNFKYFLRREEEMRYRKRNFGEQGAASSIYVSNLIENDDYHVYLINFNNPFDNKKVPDKIFNKYQKLLFNHLKSRGDRNG</sequence>
<dbReference type="InterPro" id="IPR007522">
    <property type="entry name" value="CRISPR-assoc_prot_TM1795"/>
</dbReference>
<accession>A0ABT9M647</accession>